<evidence type="ECO:0000313" key="2">
    <source>
        <dbReference type="Proteomes" id="UP000014680"/>
    </source>
</evidence>
<keyword evidence="2" id="KW-1185">Reference proteome</keyword>
<dbReference type="EMBL" id="KB206788">
    <property type="protein sequence ID" value="ELP87794.1"/>
    <property type="molecule type" value="Genomic_DNA"/>
</dbReference>
<dbReference type="VEuPathDB" id="AmoebaDB:EIN_411470"/>
<evidence type="ECO:0000313" key="1">
    <source>
        <dbReference type="EMBL" id="ELP87794.1"/>
    </source>
</evidence>
<dbReference type="GeneID" id="14886710"/>
<protein>
    <submittedName>
        <fullName evidence="1">Uncharacterized protein</fullName>
    </submittedName>
</protein>
<dbReference type="AlphaFoldDB" id="A0A0A1U743"/>
<accession>A0A0A1U743</accession>
<reference evidence="1 2" key="1">
    <citation type="submission" date="2012-10" db="EMBL/GenBank/DDBJ databases">
        <authorList>
            <person name="Zafar N."/>
            <person name="Inman J."/>
            <person name="Hall N."/>
            <person name="Lorenzi H."/>
            <person name="Caler E."/>
        </authorList>
    </citation>
    <scope>NUCLEOTIDE SEQUENCE [LARGE SCALE GENOMIC DNA]</scope>
    <source>
        <strain evidence="1 2">IP1</strain>
    </source>
</reference>
<sequence>MRKRSIQDCINSPAYMSLETTDARLEYLRNNGCSETEINFCVPVPSPFASIKDYETHKRETKNKIDFVIKQKVTSKNVQVTKELLSYICFVNKVSFEDVEKQCKFVSIKSNLVLPDGPFLCDDNPNNNTLYLEQIGPQFVCGAQFEILHSTQKFTLNSGSIPPLALILSQGDYKVIDSVVLVKEQNNLLIFDIDLEKWLFEILTNYLKDTDEPTTLVLPQSLSKFIHFSIPKITFHILTNESTHLSQVVKNSVLEVRPKSVTFQIVDTVLKLCSEYLSVGMCKNLESEDLTPEDLFILFKEQLSIPQRTVLNYALSKSPKYPENSLKIYLTPIPKPKRDEMKKICKSPQFENMENVFKMFFVLKKKFPEFEDKVILNTLFHKYPKSLQTQFLPISKSSCLFERELFTKIIEELTNSLKQGLVVIPENVSEFTPESIDSLLFYEEMKNCVFEEGNAKKTSETIREVGQSNLEWVEFVKEKLVGVAKQRVFALCNSRQLFNASFPFQCLRENSCEPTNFLHCDDKYNSLVLTSMDGNVNVFTYYPKVFDASKEKYFNMSRCVNDQNINFVVLLGGKRNTISTSKLMAITQMVSTLAENKDDNDNKAILFVDEIWKSVIKKEKYKETNNVEIIFIPQNLEFFANPATTLIGQFLHFEFFTEKIGTEELIINDTLFLDKLVTFLTTNKTCVVDSFEQCGFCNIDKVVFDVKKIENQISRLCQTKQLNFKEESVTIDIEKIEILFKEAVLSEIEKYEQTTEGEKTVNSEKWVEALVAKYPTLEYSNLLQIVEQQTATKVPQKIEEDSISDVEELSAINVVPQPSNSTICVNRYSHSETIQYIKHEPIVLDYTLCVSSLYFQESLKEWDCQNQFL</sequence>
<proteinExistence type="predicted"/>
<dbReference type="Proteomes" id="UP000014680">
    <property type="component" value="Unassembled WGS sequence"/>
</dbReference>
<name>A0A0A1U743_ENTIV</name>
<gene>
    <name evidence="1" type="ORF">EIN_411470</name>
</gene>
<dbReference type="KEGG" id="eiv:EIN_411470"/>
<organism evidence="1 2">
    <name type="scientific">Entamoeba invadens IP1</name>
    <dbReference type="NCBI Taxonomy" id="370355"/>
    <lineage>
        <taxon>Eukaryota</taxon>
        <taxon>Amoebozoa</taxon>
        <taxon>Evosea</taxon>
        <taxon>Archamoebae</taxon>
        <taxon>Mastigamoebida</taxon>
        <taxon>Entamoebidae</taxon>
        <taxon>Entamoeba</taxon>
    </lineage>
</organism>
<dbReference type="RefSeq" id="XP_004254565.1">
    <property type="nucleotide sequence ID" value="XM_004254517.1"/>
</dbReference>